<dbReference type="Pfam" id="PF00271">
    <property type="entry name" value="Helicase_C"/>
    <property type="match status" value="1"/>
</dbReference>
<organism evidence="11 12">
    <name type="scientific">Cercophora newfieldiana</name>
    <dbReference type="NCBI Taxonomy" id="92897"/>
    <lineage>
        <taxon>Eukaryota</taxon>
        <taxon>Fungi</taxon>
        <taxon>Dikarya</taxon>
        <taxon>Ascomycota</taxon>
        <taxon>Pezizomycotina</taxon>
        <taxon>Sordariomycetes</taxon>
        <taxon>Sordariomycetidae</taxon>
        <taxon>Sordariales</taxon>
        <taxon>Lasiosphaeriaceae</taxon>
        <taxon>Cercophora</taxon>
    </lineage>
</organism>
<dbReference type="EC" id="3.6.4.13" evidence="7"/>
<comment type="caution">
    <text evidence="11">The sequence shown here is derived from an EMBL/GenBank/DDBJ whole genome shotgun (WGS) entry which is preliminary data.</text>
</comment>
<feature type="domain" description="Helicase ATP-binding" evidence="9">
    <location>
        <begin position="112"/>
        <end position="302"/>
    </location>
</feature>
<feature type="compositionally biased region" description="Gly residues" evidence="8">
    <location>
        <begin position="632"/>
        <end position="644"/>
    </location>
</feature>
<dbReference type="GO" id="GO:0003724">
    <property type="term" value="F:RNA helicase activity"/>
    <property type="evidence" value="ECO:0007669"/>
    <property type="project" value="UniProtKB-EC"/>
</dbReference>
<evidence type="ECO:0000256" key="3">
    <source>
        <dbReference type="ARBA" id="ARBA00022806"/>
    </source>
</evidence>
<dbReference type="InterPro" id="IPR014001">
    <property type="entry name" value="Helicase_ATP-bd"/>
</dbReference>
<proteinExistence type="inferred from homology"/>
<dbReference type="Gene3D" id="3.40.50.300">
    <property type="entry name" value="P-loop containing nucleotide triphosphate hydrolases"/>
    <property type="match status" value="2"/>
</dbReference>
<dbReference type="InterPro" id="IPR001650">
    <property type="entry name" value="Helicase_C-like"/>
</dbReference>
<dbReference type="GO" id="GO:0016787">
    <property type="term" value="F:hydrolase activity"/>
    <property type="evidence" value="ECO:0007669"/>
    <property type="project" value="UniProtKB-KW"/>
</dbReference>
<name>A0AA40CNL6_9PEZI</name>
<dbReference type="GO" id="GO:0005524">
    <property type="term" value="F:ATP binding"/>
    <property type="evidence" value="ECO:0007669"/>
    <property type="project" value="UniProtKB-UniRule"/>
</dbReference>
<evidence type="ECO:0000313" key="12">
    <source>
        <dbReference type="Proteomes" id="UP001174936"/>
    </source>
</evidence>
<keyword evidence="12" id="KW-1185">Reference proteome</keyword>
<dbReference type="EMBL" id="JAULSV010000005">
    <property type="protein sequence ID" value="KAK0643609.1"/>
    <property type="molecule type" value="Genomic_DNA"/>
</dbReference>
<sequence>MMKTSVMCQARFCRVALQTASRVQIASRPTLSAPSALAATPRALAASGRPLGGTLLRFYSSEAAPIQENGAGPAPVTKFADLASLGVNEALVRSITQGMRYEDMTDVQSATINAGLDGKDLVAQAKTGTGKTLAFLVPVLQRILLQQPELAYRGRSRARCDDIRAIIISPTRELAEQIAVEAKKLVQNTGIVVQTAVGGTQKDRMLRETQRQGCHLLVGTPGRLHDLLSDPDSGIRAPRLEALVLDEADRMLDVGFNQELQEILKYLPDRAEVPRQTLLFSATIPKNVIGLARTYINPQNFEFVQTIKADEVQTHEKVPQFIAPCKTMANMYPALLELIERETAKAKADPEADPFKAIVFLPTTNSVIFAHGLFERLAYQDKSIPFVIDIHSQLSQSQRTRNAERFRRSESAVLISTDVTARGLDFPNVTHVIQMHLATDRDIYIHRLGRTGRAGKTGQGWLLVSDSEVSLARKRLPGLPIQRSTDLVTATVDAAAGGELPEQFTKVRQAVARLPTHLPEEAYRSLCGNALAGLNGQDMVDGLNDLALHGWGLQEIPTVSASLARNVRARGLRVGPTSSPRSSFRGVGSRGGFDGGDSFDRVFKSGGFGGRGGDDRRSGGFGGRGGGDRRGGGFGGRGGGGGYGSRDRGGYGDRSSGGYGGRDGGRGDGPSASF</sequence>
<protein>
    <recommendedName>
        <fullName evidence="7">ATP-dependent RNA helicase</fullName>
        <ecNumber evidence="7">3.6.4.13</ecNumber>
    </recommendedName>
</protein>
<comment type="domain">
    <text evidence="7">The Q motif is unique to and characteristic of the DEAD box family of RNA helicases and controls ATP binding and hydrolysis.</text>
</comment>
<dbReference type="InterPro" id="IPR000629">
    <property type="entry name" value="RNA-helicase_DEAD-box_CS"/>
</dbReference>
<dbReference type="GO" id="GO:0003723">
    <property type="term" value="F:RNA binding"/>
    <property type="evidence" value="ECO:0007669"/>
    <property type="project" value="UniProtKB-UniRule"/>
</dbReference>
<evidence type="ECO:0000313" key="11">
    <source>
        <dbReference type="EMBL" id="KAK0643609.1"/>
    </source>
</evidence>
<dbReference type="PROSITE" id="PS51192">
    <property type="entry name" value="HELICASE_ATP_BIND_1"/>
    <property type="match status" value="1"/>
</dbReference>
<keyword evidence="1 6" id="KW-0547">Nucleotide-binding</keyword>
<comment type="catalytic activity">
    <reaction evidence="7">
        <text>ATP + H2O = ADP + phosphate + H(+)</text>
        <dbReference type="Rhea" id="RHEA:13065"/>
        <dbReference type="ChEBI" id="CHEBI:15377"/>
        <dbReference type="ChEBI" id="CHEBI:15378"/>
        <dbReference type="ChEBI" id="CHEBI:30616"/>
        <dbReference type="ChEBI" id="CHEBI:43474"/>
        <dbReference type="ChEBI" id="CHEBI:456216"/>
        <dbReference type="EC" id="3.6.4.13"/>
    </reaction>
</comment>
<dbReference type="AlphaFoldDB" id="A0AA40CNL6"/>
<dbReference type="InterPro" id="IPR027417">
    <property type="entry name" value="P-loop_NTPase"/>
</dbReference>
<evidence type="ECO:0000256" key="7">
    <source>
        <dbReference type="RuleBase" id="RU365068"/>
    </source>
</evidence>
<evidence type="ECO:0000256" key="4">
    <source>
        <dbReference type="ARBA" id="ARBA00022840"/>
    </source>
</evidence>
<dbReference type="PROSITE" id="PS51194">
    <property type="entry name" value="HELICASE_CTER"/>
    <property type="match status" value="1"/>
</dbReference>
<dbReference type="Proteomes" id="UP001174936">
    <property type="component" value="Unassembled WGS sequence"/>
</dbReference>
<feature type="domain" description="Helicase C-terminal" evidence="10">
    <location>
        <begin position="338"/>
        <end position="508"/>
    </location>
</feature>
<evidence type="ECO:0000259" key="10">
    <source>
        <dbReference type="PROSITE" id="PS51194"/>
    </source>
</evidence>
<keyword evidence="2 6" id="KW-0378">Hydrolase</keyword>
<evidence type="ECO:0000256" key="5">
    <source>
        <dbReference type="ARBA" id="ARBA00022884"/>
    </source>
</evidence>
<gene>
    <name evidence="11" type="ORF">B0T16DRAFT_377477</name>
</gene>
<evidence type="ECO:0000256" key="6">
    <source>
        <dbReference type="RuleBase" id="RU000492"/>
    </source>
</evidence>
<comment type="function">
    <text evidence="7">RNA helicase.</text>
</comment>
<dbReference type="CDD" id="cd17964">
    <property type="entry name" value="DEADc_MSS116"/>
    <property type="match status" value="1"/>
</dbReference>
<keyword evidence="5 7" id="KW-0694">RNA-binding</keyword>
<evidence type="ECO:0000259" key="9">
    <source>
        <dbReference type="PROSITE" id="PS51192"/>
    </source>
</evidence>
<dbReference type="PROSITE" id="PS00039">
    <property type="entry name" value="DEAD_ATP_HELICASE"/>
    <property type="match status" value="1"/>
</dbReference>
<evidence type="ECO:0000256" key="8">
    <source>
        <dbReference type="SAM" id="MobiDB-lite"/>
    </source>
</evidence>
<dbReference type="SMART" id="SM00487">
    <property type="entry name" value="DEXDc"/>
    <property type="match status" value="1"/>
</dbReference>
<dbReference type="SUPFAM" id="SSF52540">
    <property type="entry name" value="P-loop containing nucleoside triphosphate hydrolases"/>
    <property type="match status" value="2"/>
</dbReference>
<keyword evidence="4 6" id="KW-0067">ATP-binding</keyword>
<evidence type="ECO:0000256" key="2">
    <source>
        <dbReference type="ARBA" id="ARBA00022801"/>
    </source>
</evidence>
<dbReference type="CDD" id="cd18787">
    <property type="entry name" value="SF2_C_DEAD"/>
    <property type="match status" value="1"/>
</dbReference>
<keyword evidence="3 6" id="KW-0347">Helicase</keyword>
<dbReference type="Pfam" id="PF00270">
    <property type="entry name" value="DEAD"/>
    <property type="match status" value="1"/>
</dbReference>
<dbReference type="SMART" id="SM00490">
    <property type="entry name" value="HELICc"/>
    <property type="match status" value="1"/>
</dbReference>
<accession>A0AA40CNL6</accession>
<dbReference type="PANTHER" id="PTHR24031">
    <property type="entry name" value="RNA HELICASE"/>
    <property type="match status" value="1"/>
</dbReference>
<feature type="region of interest" description="Disordered" evidence="8">
    <location>
        <begin position="573"/>
        <end position="674"/>
    </location>
</feature>
<dbReference type="InterPro" id="IPR011545">
    <property type="entry name" value="DEAD/DEAH_box_helicase_dom"/>
</dbReference>
<evidence type="ECO:0000256" key="1">
    <source>
        <dbReference type="ARBA" id="ARBA00022741"/>
    </source>
</evidence>
<comment type="similarity">
    <text evidence="6">Belongs to the DEAD box helicase family.</text>
</comment>
<reference evidence="11" key="1">
    <citation type="submission" date="2023-06" db="EMBL/GenBank/DDBJ databases">
        <title>Genome-scale phylogeny and comparative genomics of the fungal order Sordariales.</title>
        <authorList>
            <consortium name="Lawrence Berkeley National Laboratory"/>
            <person name="Hensen N."/>
            <person name="Bonometti L."/>
            <person name="Westerberg I."/>
            <person name="Brannstrom I.O."/>
            <person name="Guillou S."/>
            <person name="Cros-Aarteil S."/>
            <person name="Calhoun S."/>
            <person name="Haridas S."/>
            <person name="Kuo A."/>
            <person name="Mondo S."/>
            <person name="Pangilinan J."/>
            <person name="Riley R."/>
            <person name="Labutti K."/>
            <person name="Andreopoulos B."/>
            <person name="Lipzen A."/>
            <person name="Chen C."/>
            <person name="Yanf M."/>
            <person name="Daum C."/>
            <person name="Ng V."/>
            <person name="Clum A."/>
            <person name="Steindorff A."/>
            <person name="Ohm R."/>
            <person name="Martin F."/>
            <person name="Silar P."/>
            <person name="Natvig D."/>
            <person name="Lalanne C."/>
            <person name="Gautier V."/>
            <person name="Ament-Velasquez S.L."/>
            <person name="Kruys A."/>
            <person name="Hutchinson M.I."/>
            <person name="Powell A.J."/>
            <person name="Barry K."/>
            <person name="Miller A.N."/>
            <person name="Grigoriev I.V."/>
            <person name="Debuchy R."/>
            <person name="Gladieux P."/>
            <person name="Thoren M.H."/>
            <person name="Johannesson H."/>
        </authorList>
    </citation>
    <scope>NUCLEOTIDE SEQUENCE</scope>
    <source>
        <strain evidence="11">SMH2532-1</strain>
    </source>
</reference>